<feature type="region of interest" description="Disordered" evidence="1">
    <location>
        <begin position="1"/>
        <end position="71"/>
    </location>
</feature>
<evidence type="ECO:0000313" key="3">
    <source>
        <dbReference type="Proteomes" id="UP001459277"/>
    </source>
</evidence>
<protein>
    <submittedName>
        <fullName evidence="2">Uncharacterized protein</fullName>
    </submittedName>
</protein>
<proteinExistence type="predicted"/>
<dbReference type="AlphaFoldDB" id="A0AAW2D2Q9"/>
<evidence type="ECO:0000256" key="1">
    <source>
        <dbReference type="SAM" id="MobiDB-lite"/>
    </source>
</evidence>
<comment type="caution">
    <text evidence="2">The sequence shown here is derived from an EMBL/GenBank/DDBJ whole genome shotgun (WGS) entry which is preliminary data.</text>
</comment>
<gene>
    <name evidence="2" type="ORF">SO802_012439</name>
</gene>
<name>A0AAW2D2Q9_9ROSI</name>
<dbReference type="Proteomes" id="UP001459277">
    <property type="component" value="Unassembled WGS sequence"/>
</dbReference>
<sequence length="87" mass="9345">MEKSGTQIENNVSPPSTTSTTTTISAELHRRRRVPPPSATPFRPRVPPSTTPFHPRVPPSPLTTMSPSTCSVSINDAVSSTAFTKLD</sequence>
<keyword evidence="3" id="KW-1185">Reference proteome</keyword>
<feature type="compositionally biased region" description="Low complexity" evidence="1">
    <location>
        <begin position="13"/>
        <end position="23"/>
    </location>
</feature>
<feature type="compositionally biased region" description="Pro residues" evidence="1">
    <location>
        <begin position="35"/>
        <end position="61"/>
    </location>
</feature>
<organism evidence="2 3">
    <name type="scientific">Lithocarpus litseifolius</name>
    <dbReference type="NCBI Taxonomy" id="425828"/>
    <lineage>
        <taxon>Eukaryota</taxon>
        <taxon>Viridiplantae</taxon>
        <taxon>Streptophyta</taxon>
        <taxon>Embryophyta</taxon>
        <taxon>Tracheophyta</taxon>
        <taxon>Spermatophyta</taxon>
        <taxon>Magnoliopsida</taxon>
        <taxon>eudicotyledons</taxon>
        <taxon>Gunneridae</taxon>
        <taxon>Pentapetalae</taxon>
        <taxon>rosids</taxon>
        <taxon>fabids</taxon>
        <taxon>Fagales</taxon>
        <taxon>Fagaceae</taxon>
        <taxon>Lithocarpus</taxon>
    </lineage>
</organism>
<feature type="compositionally biased region" description="Polar residues" evidence="1">
    <location>
        <begin position="1"/>
        <end position="12"/>
    </location>
</feature>
<feature type="compositionally biased region" description="Low complexity" evidence="1">
    <location>
        <begin position="62"/>
        <end position="71"/>
    </location>
</feature>
<dbReference type="EMBL" id="JAZDWU010000004">
    <property type="protein sequence ID" value="KAL0004878.1"/>
    <property type="molecule type" value="Genomic_DNA"/>
</dbReference>
<accession>A0AAW2D2Q9</accession>
<evidence type="ECO:0000313" key="2">
    <source>
        <dbReference type="EMBL" id="KAL0004878.1"/>
    </source>
</evidence>
<reference evidence="2 3" key="1">
    <citation type="submission" date="2024-01" db="EMBL/GenBank/DDBJ databases">
        <title>A telomere-to-telomere, gap-free genome of sweet tea (Lithocarpus litseifolius).</title>
        <authorList>
            <person name="Zhou J."/>
        </authorList>
    </citation>
    <scope>NUCLEOTIDE SEQUENCE [LARGE SCALE GENOMIC DNA]</scope>
    <source>
        <strain evidence="2">Zhou-2022a</strain>
        <tissue evidence="2">Leaf</tissue>
    </source>
</reference>